<protein>
    <recommendedName>
        <fullName evidence="2">DUF1468 domain-containing protein</fullName>
    </recommendedName>
</protein>
<dbReference type="InterPro" id="IPR009936">
    <property type="entry name" value="DUF1468"/>
</dbReference>
<dbReference type="EMBL" id="JBEHHI010000002">
    <property type="protein sequence ID" value="MEX5728729.1"/>
    <property type="molecule type" value="Genomic_DNA"/>
</dbReference>
<evidence type="ECO:0000259" key="2">
    <source>
        <dbReference type="Pfam" id="PF07331"/>
    </source>
</evidence>
<keyword evidence="1" id="KW-0812">Transmembrane</keyword>
<name>A0ABV3XTS0_9RHOB</name>
<evidence type="ECO:0000256" key="1">
    <source>
        <dbReference type="SAM" id="Phobius"/>
    </source>
</evidence>
<feature type="transmembrane region" description="Helical" evidence="1">
    <location>
        <begin position="125"/>
        <end position="146"/>
    </location>
</feature>
<accession>A0ABV3XTS0</accession>
<feature type="transmembrane region" description="Helical" evidence="1">
    <location>
        <begin position="77"/>
        <end position="94"/>
    </location>
</feature>
<sequence>MAHAFPQRLRRRETLCGIVVAAVAAAAGLEASGYAFGSVDRIGPGFLPVVYAAILGGLGLAIAAVGWHDQSTVERPALRPILVVIGALLSWAWLAPRVGFFAATALLVFIGAFGQGRLRPLETALLAIATAAATSVVFVGIFALPLPVWPWP</sequence>
<keyword evidence="1" id="KW-1133">Transmembrane helix</keyword>
<gene>
    <name evidence="3" type="ORF">Ga0609869_002082</name>
</gene>
<dbReference type="Proteomes" id="UP001560019">
    <property type="component" value="Unassembled WGS sequence"/>
</dbReference>
<dbReference type="RefSeq" id="WP_125406935.1">
    <property type="nucleotide sequence ID" value="NZ_JBEHHI010000002.1"/>
</dbReference>
<dbReference type="Pfam" id="PF07331">
    <property type="entry name" value="TctB"/>
    <property type="match status" value="1"/>
</dbReference>
<keyword evidence="4" id="KW-1185">Reference proteome</keyword>
<feature type="transmembrane region" description="Helical" evidence="1">
    <location>
        <begin position="47"/>
        <end position="65"/>
    </location>
</feature>
<keyword evidence="1" id="KW-0472">Membrane</keyword>
<comment type="caution">
    <text evidence="3">The sequence shown here is derived from an EMBL/GenBank/DDBJ whole genome shotgun (WGS) entry which is preliminary data.</text>
</comment>
<evidence type="ECO:0000313" key="3">
    <source>
        <dbReference type="EMBL" id="MEX5728729.1"/>
    </source>
</evidence>
<feature type="domain" description="DUF1468" evidence="2">
    <location>
        <begin position="16"/>
        <end position="147"/>
    </location>
</feature>
<feature type="transmembrane region" description="Helical" evidence="1">
    <location>
        <begin position="100"/>
        <end position="118"/>
    </location>
</feature>
<evidence type="ECO:0000313" key="4">
    <source>
        <dbReference type="Proteomes" id="UP001560019"/>
    </source>
</evidence>
<proteinExistence type="predicted"/>
<reference evidence="3 4" key="1">
    <citation type="submission" date="2024-06" db="EMBL/GenBank/DDBJ databases">
        <title>Genome of Rhodovulum iodosum, a marine photoferrotroph.</title>
        <authorList>
            <person name="Bianchini G."/>
            <person name="Nikeleit V."/>
            <person name="Kappler A."/>
            <person name="Bryce C."/>
            <person name="Sanchez-Baracaldo P."/>
        </authorList>
    </citation>
    <scope>NUCLEOTIDE SEQUENCE [LARGE SCALE GENOMIC DNA]</scope>
    <source>
        <strain evidence="3 4">UT/N1</strain>
    </source>
</reference>
<organism evidence="3 4">
    <name type="scientific">Rhodovulum iodosum</name>
    <dbReference type="NCBI Taxonomy" id="68291"/>
    <lineage>
        <taxon>Bacteria</taxon>
        <taxon>Pseudomonadati</taxon>
        <taxon>Pseudomonadota</taxon>
        <taxon>Alphaproteobacteria</taxon>
        <taxon>Rhodobacterales</taxon>
        <taxon>Paracoccaceae</taxon>
        <taxon>Rhodovulum</taxon>
    </lineage>
</organism>